<evidence type="ECO:0000313" key="1">
    <source>
        <dbReference type="EMBL" id="EPZ36473.1"/>
    </source>
</evidence>
<keyword evidence="2" id="KW-1185">Reference proteome</keyword>
<dbReference type="Proteomes" id="UP000030755">
    <property type="component" value="Unassembled WGS sequence"/>
</dbReference>
<accession>A0A075B1Q6</accession>
<dbReference type="AlphaFoldDB" id="A0A075B1Q6"/>
<gene>
    <name evidence="1" type="ORF">O9G_003344</name>
</gene>
<dbReference type="OrthoDB" id="8954335at2759"/>
<protein>
    <submittedName>
        <fullName evidence="1">Uncharacterized protein</fullName>
    </submittedName>
</protein>
<dbReference type="EMBL" id="KE560559">
    <property type="protein sequence ID" value="EPZ36473.1"/>
    <property type="molecule type" value="Genomic_DNA"/>
</dbReference>
<dbReference type="HOGENOM" id="CLU_2850972_0_0_1"/>
<sequence length="65" mass="7348">MFGHNCAGKSTIRLSENLREADLTIYPCSYERKALNIVDTPGFEESKELNDSIKNYIALKVPTQN</sequence>
<name>A0A075B1Q6_ROZAC</name>
<reference evidence="1 2" key="1">
    <citation type="journal article" date="2013" name="Curr. Biol.">
        <title>Shared signatures of parasitism and phylogenomics unite Cryptomycota and microsporidia.</title>
        <authorList>
            <person name="James T.Y."/>
            <person name="Pelin A."/>
            <person name="Bonen L."/>
            <person name="Ahrendt S."/>
            <person name="Sain D."/>
            <person name="Corradi N."/>
            <person name="Stajich J.E."/>
        </authorList>
    </citation>
    <scope>NUCLEOTIDE SEQUENCE [LARGE SCALE GENOMIC DNA]</scope>
    <source>
        <strain evidence="1 2">CSF55</strain>
    </source>
</reference>
<organism evidence="1 2">
    <name type="scientific">Rozella allomycis (strain CSF55)</name>
    <dbReference type="NCBI Taxonomy" id="988480"/>
    <lineage>
        <taxon>Eukaryota</taxon>
        <taxon>Fungi</taxon>
        <taxon>Fungi incertae sedis</taxon>
        <taxon>Cryptomycota</taxon>
        <taxon>Cryptomycota incertae sedis</taxon>
        <taxon>Rozella</taxon>
    </lineage>
</organism>
<proteinExistence type="predicted"/>
<evidence type="ECO:0000313" key="2">
    <source>
        <dbReference type="Proteomes" id="UP000030755"/>
    </source>
</evidence>